<keyword evidence="2" id="KW-1185">Reference proteome</keyword>
<evidence type="ECO:0000313" key="2">
    <source>
        <dbReference type="Proteomes" id="UP000268014"/>
    </source>
</evidence>
<dbReference type="Proteomes" id="UP000268014">
    <property type="component" value="Unassembled WGS sequence"/>
</dbReference>
<dbReference type="WBParaSite" id="HPLM_0000608401-mRNA-1">
    <property type="protein sequence ID" value="HPLM_0000608401-mRNA-1"/>
    <property type="gene ID" value="HPLM_0000608401"/>
</dbReference>
<evidence type="ECO:0000313" key="3">
    <source>
        <dbReference type="WBParaSite" id="HPLM_0000608401-mRNA-1"/>
    </source>
</evidence>
<dbReference type="PANTHER" id="PTHR47331">
    <property type="entry name" value="PHD-TYPE DOMAIN-CONTAINING PROTEIN"/>
    <property type="match status" value="1"/>
</dbReference>
<dbReference type="InterPro" id="IPR008042">
    <property type="entry name" value="Retrotrans_Pao"/>
</dbReference>
<evidence type="ECO:0000313" key="1">
    <source>
        <dbReference type="EMBL" id="VDO27911.1"/>
    </source>
</evidence>
<dbReference type="PANTHER" id="PTHR47331:SF5">
    <property type="entry name" value="RIBONUCLEASE H"/>
    <property type="match status" value="1"/>
</dbReference>
<organism evidence="3">
    <name type="scientific">Haemonchus placei</name>
    <name type="common">Barber's pole worm</name>
    <dbReference type="NCBI Taxonomy" id="6290"/>
    <lineage>
        <taxon>Eukaryota</taxon>
        <taxon>Metazoa</taxon>
        <taxon>Ecdysozoa</taxon>
        <taxon>Nematoda</taxon>
        <taxon>Chromadorea</taxon>
        <taxon>Rhabditida</taxon>
        <taxon>Rhabditina</taxon>
        <taxon>Rhabditomorpha</taxon>
        <taxon>Strongyloidea</taxon>
        <taxon>Trichostrongylidae</taxon>
        <taxon>Haemonchus</taxon>
    </lineage>
</organism>
<dbReference type="STRING" id="6290.A0A0N4W7H5"/>
<reference evidence="1 2" key="2">
    <citation type="submission" date="2018-11" db="EMBL/GenBank/DDBJ databases">
        <authorList>
            <consortium name="Pathogen Informatics"/>
        </authorList>
    </citation>
    <scope>NUCLEOTIDE SEQUENCE [LARGE SCALE GENOMIC DNA]</scope>
    <source>
        <strain evidence="1 2">MHpl1</strain>
    </source>
</reference>
<dbReference type="Pfam" id="PF05380">
    <property type="entry name" value="Peptidase_A17"/>
    <property type="match status" value="1"/>
</dbReference>
<protein>
    <submittedName>
        <fullName evidence="3">Reverse transcriptase domain-containing protein</fullName>
    </submittedName>
</protein>
<gene>
    <name evidence="1" type="ORF">HPLM_LOCUS6076</name>
</gene>
<dbReference type="OMA" id="DLICARY"/>
<dbReference type="EMBL" id="UZAF01016434">
    <property type="protein sequence ID" value="VDO27911.1"/>
    <property type="molecule type" value="Genomic_DNA"/>
</dbReference>
<proteinExistence type="predicted"/>
<sequence>MIRLQESERDATRFLWLKDTTKSPNPENIRELRFTRVPFGTKTSPSLLAMSIKFMLEKNSNRTVRKEIARNLYVDNMILSAASEEEAKSKYLLSKKIFDDMSMNLREFATNSAQLQACIPEKDRGSATVIKLLGIFWDRTKGHLLIRSQLEFESNPTKRSILRTIHSNFDPLGFLISLLIPAQIFLQSLWAKGYEWDEELSDQDIERWKSTCMEASTFSKRLHRSIYVSDPEEKLELCTFADASINAYATCCYLRKIHDNSIDTDLICARYRLAPISYLTERKTMTIPELELLALFIVTQLTDFILNELDLFKSEQFASSRTVTLHYRNFFRVKMRALS</sequence>
<accession>A0A0N4W7H5</accession>
<dbReference type="SUPFAM" id="SSF56672">
    <property type="entry name" value="DNA/RNA polymerases"/>
    <property type="match status" value="1"/>
</dbReference>
<dbReference type="OrthoDB" id="429521at2759"/>
<dbReference type="InterPro" id="IPR043502">
    <property type="entry name" value="DNA/RNA_pol_sf"/>
</dbReference>
<name>A0A0N4W7H5_HAEPC</name>
<reference evidence="3" key="1">
    <citation type="submission" date="2017-02" db="UniProtKB">
        <authorList>
            <consortium name="WormBaseParasite"/>
        </authorList>
    </citation>
    <scope>IDENTIFICATION</scope>
</reference>
<dbReference type="AlphaFoldDB" id="A0A0N4W7H5"/>